<dbReference type="InterPro" id="IPR000210">
    <property type="entry name" value="BTB/POZ_dom"/>
</dbReference>
<dbReference type="CDD" id="cd18186">
    <property type="entry name" value="BTB_POZ_ZBTB_KLHL-like"/>
    <property type="match status" value="1"/>
</dbReference>
<sequence length="379" mass="42547">MSDLQFYCSCSNHEYNKHFLDLVQVSGLQMVPSMHLADVVVLMYDDYTNSPASPGIDLLWDELLQRVIACDVAVLLVGSSLEPCVDCSEIHRDMGGGAEVTVDPEHPLTAGVSRFCSGMNYFWTYAFPFTQSDDERFAGFTESNWAPLITYSDENILAVHRKYKVVCLPWQCYGSEMQDSTLSAHDYLLFHNLLQWLQHPSPIATLSTDLGQTLTPKFGDVIFECEGKRLWACKAILCCRAAYFVSMFGSNMQEASPSTQVIKVEESHDTFKALLAYLTTGQLPTTSDSLLQLLVLVDKYGVSDMVPTIIRHIRNSLTGDNILGYLVQMEGLCTRYPSLAKQLVIFLRDHRDKLNVTDLEPLRGCPEVLHLIVCHCLCT</sequence>
<evidence type="ECO:0000313" key="2">
    <source>
        <dbReference type="EMBL" id="CAE0842972.1"/>
    </source>
</evidence>
<reference evidence="2" key="1">
    <citation type="submission" date="2021-01" db="EMBL/GenBank/DDBJ databases">
        <authorList>
            <person name="Corre E."/>
            <person name="Pelletier E."/>
            <person name="Niang G."/>
            <person name="Scheremetjew M."/>
            <person name="Finn R."/>
            <person name="Kale V."/>
            <person name="Holt S."/>
            <person name="Cochrane G."/>
            <person name="Meng A."/>
            <person name="Brown T."/>
            <person name="Cohen L."/>
        </authorList>
    </citation>
    <scope>NUCLEOTIDE SEQUENCE</scope>
    <source>
        <strain evidence="2">CCMP1594</strain>
    </source>
</reference>
<dbReference type="InterPro" id="IPR011333">
    <property type="entry name" value="SKP1/BTB/POZ_sf"/>
</dbReference>
<gene>
    <name evidence="2" type="ORF">EGYM00163_LOCUS52140</name>
</gene>
<dbReference type="SUPFAM" id="SSF54695">
    <property type="entry name" value="POZ domain"/>
    <property type="match status" value="1"/>
</dbReference>
<dbReference type="Gene3D" id="3.30.710.10">
    <property type="entry name" value="Potassium Channel Kv1.1, Chain A"/>
    <property type="match status" value="1"/>
</dbReference>
<proteinExistence type="predicted"/>
<accession>A0A7S4GPE6</accession>
<feature type="domain" description="BTB" evidence="1">
    <location>
        <begin position="219"/>
        <end position="287"/>
    </location>
</feature>
<dbReference type="PANTHER" id="PTHR24413">
    <property type="entry name" value="SPECKLE-TYPE POZ PROTEIN"/>
    <property type="match status" value="1"/>
</dbReference>
<dbReference type="PROSITE" id="PS50097">
    <property type="entry name" value="BTB"/>
    <property type="match status" value="1"/>
</dbReference>
<evidence type="ECO:0000259" key="1">
    <source>
        <dbReference type="PROSITE" id="PS50097"/>
    </source>
</evidence>
<name>A0A7S4GPE6_9EUGL</name>
<dbReference type="Pfam" id="PF00651">
    <property type="entry name" value="BTB"/>
    <property type="match status" value="1"/>
</dbReference>
<organism evidence="2">
    <name type="scientific">Eutreptiella gymnastica</name>
    <dbReference type="NCBI Taxonomy" id="73025"/>
    <lineage>
        <taxon>Eukaryota</taxon>
        <taxon>Discoba</taxon>
        <taxon>Euglenozoa</taxon>
        <taxon>Euglenida</taxon>
        <taxon>Spirocuta</taxon>
        <taxon>Euglenophyceae</taxon>
        <taxon>Eutreptiales</taxon>
        <taxon>Eutreptiaceae</taxon>
        <taxon>Eutreptiella</taxon>
    </lineage>
</organism>
<protein>
    <recommendedName>
        <fullName evidence="1">BTB domain-containing protein</fullName>
    </recommendedName>
</protein>
<dbReference type="AlphaFoldDB" id="A0A7S4GPE6"/>
<dbReference type="EMBL" id="HBJA01152371">
    <property type="protein sequence ID" value="CAE0842972.1"/>
    <property type="molecule type" value="Transcribed_RNA"/>
</dbReference>
<dbReference type="SMART" id="SM00225">
    <property type="entry name" value="BTB"/>
    <property type="match status" value="1"/>
</dbReference>